<gene>
    <name evidence="5" type="ORF">WG925_22425</name>
</gene>
<dbReference type="Proteomes" id="UP001367513">
    <property type="component" value="Unassembled WGS sequence"/>
</dbReference>
<comment type="caution">
    <text evidence="5">The sequence shown here is derived from an EMBL/GenBank/DDBJ whole genome shotgun (WGS) entry which is preliminary data.</text>
</comment>
<keyword evidence="2" id="KW-0413">Isomerase</keyword>
<evidence type="ECO:0000259" key="4">
    <source>
        <dbReference type="Pfam" id="PF01361"/>
    </source>
</evidence>
<evidence type="ECO:0000256" key="1">
    <source>
        <dbReference type="ARBA" id="ARBA00006723"/>
    </source>
</evidence>
<evidence type="ECO:0000256" key="2">
    <source>
        <dbReference type="ARBA" id="ARBA00023235"/>
    </source>
</evidence>
<evidence type="ECO:0000313" key="5">
    <source>
        <dbReference type="EMBL" id="MEK6466509.1"/>
    </source>
</evidence>
<dbReference type="Pfam" id="PF01361">
    <property type="entry name" value="Tautomerase"/>
    <property type="match status" value="1"/>
</dbReference>
<feature type="region of interest" description="Disordered" evidence="3">
    <location>
        <begin position="61"/>
        <end position="81"/>
    </location>
</feature>
<dbReference type="RefSeq" id="WP_346107880.1">
    <property type="nucleotide sequence ID" value="NZ_BAAAOD010000079.1"/>
</dbReference>
<dbReference type="SUPFAM" id="SSF55331">
    <property type="entry name" value="Tautomerase/MIF"/>
    <property type="match status" value="1"/>
</dbReference>
<keyword evidence="6" id="KW-1185">Reference proteome</keyword>
<dbReference type="EMBL" id="JBBPIX010000014">
    <property type="protein sequence ID" value="MEK6466509.1"/>
    <property type="molecule type" value="Genomic_DNA"/>
</dbReference>
<evidence type="ECO:0000256" key="3">
    <source>
        <dbReference type="SAM" id="MobiDB-lite"/>
    </source>
</evidence>
<sequence>MPLIQVTLTTGRDAEQLHALGEALTAAVEQTLGAERSTVRVVLNEVAPDRWFVGGETLAELRATGRQPDPAAGRTPPGAGT</sequence>
<accession>A0ABU9AJA7</accession>
<dbReference type="InterPro" id="IPR004370">
    <property type="entry name" value="4-OT-like_dom"/>
</dbReference>
<reference evidence="5 6" key="1">
    <citation type="submission" date="2024-03" db="EMBL/GenBank/DDBJ databases">
        <title>Draft genome sequence of Pseudonocardia carboxydivorans JCM 14827.</title>
        <authorList>
            <person name="Duangmal K."/>
        </authorList>
    </citation>
    <scope>NUCLEOTIDE SEQUENCE [LARGE SCALE GENOMIC DNA]</scope>
    <source>
        <strain evidence="5 6">JCM 14827</strain>
    </source>
</reference>
<comment type="similarity">
    <text evidence="1">Belongs to the 4-oxalocrotonate tautomerase family.</text>
</comment>
<evidence type="ECO:0000313" key="6">
    <source>
        <dbReference type="Proteomes" id="UP001367513"/>
    </source>
</evidence>
<name>A0ABU9AJA7_PSEA5</name>
<organism evidence="5 6">
    <name type="scientific">Pseudonocardia alni subsp. carboxydivorans</name>
    <dbReference type="NCBI Taxonomy" id="415010"/>
    <lineage>
        <taxon>Bacteria</taxon>
        <taxon>Bacillati</taxon>
        <taxon>Actinomycetota</taxon>
        <taxon>Actinomycetes</taxon>
        <taxon>Pseudonocardiales</taxon>
        <taxon>Pseudonocardiaceae</taxon>
        <taxon>Pseudonocardia</taxon>
    </lineage>
</organism>
<dbReference type="InterPro" id="IPR014347">
    <property type="entry name" value="Tautomerase/MIF_sf"/>
</dbReference>
<dbReference type="PANTHER" id="PTHR35530:SF1">
    <property type="entry name" value="2-HYDROXYMUCONATE TAUTOMERASE"/>
    <property type="match status" value="1"/>
</dbReference>
<feature type="domain" description="4-oxalocrotonate tautomerase-like" evidence="4">
    <location>
        <begin position="2"/>
        <end position="59"/>
    </location>
</feature>
<proteinExistence type="inferred from homology"/>
<dbReference type="PANTHER" id="PTHR35530">
    <property type="entry name" value="TAUTOMERASE-RELATED"/>
    <property type="match status" value="1"/>
</dbReference>
<protein>
    <submittedName>
        <fullName evidence="5">4-oxalocrotonate tautomerase family protein</fullName>
    </submittedName>
</protein>
<dbReference type="Gene3D" id="3.30.429.10">
    <property type="entry name" value="Macrophage Migration Inhibitory Factor"/>
    <property type="match status" value="1"/>
</dbReference>